<sequence length="253" mass="25832">MRHRIPHLYLFLAVALTLLGQVSSAPTPPSFSTETLLRRQENGNPLTQTMVTQTVQTINTDAGPVTETCTITFTPITGSNGEPLVKVVRQCSLAPGAQSSSSSTASTASTTLSSASSSATTSTSSINPGVSVNGISSVPRPTPLSTTSTTTSSPTSPSITGAAGSSKSTTSSGGTSPVTVADNTSSSPSSSAESAFQIPGKKISVLPIGLGIFAGISVIALIVVGLVTYERTKYRKIFRQRKLAEQGAGMAYT</sequence>
<evidence type="ECO:0000313" key="5">
    <source>
        <dbReference type="Proteomes" id="UP000759537"/>
    </source>
</evidence>
<comment type="caution">
    <text evidence="4">The sequence shown here is derived from an EMBL/GenBank/DDBJ whole genome shotgun (WGS) entry which is preliminary data.</text>
</comment>
<keyword evidence="3" id="KW-0732">Signal</keyword>
<protein>
    <submittedName>
        <fullName evidence="4">Uncharacterized protein</fullName>
    </submittedName>
</protein>
<feature type="signal peptide" evidence="3">
    <location>
        <begin position="1"/>
        <end position="24"/>
    </location>
</feature>
<reference evidence="4" key="2">
    <citation type="journal article" date="2020" name="Nat. Commun.">
        <title>Large-scale genome sequencing of mycorrhizal fungi provides insights into the early evolution of symbiotic traits.</title>
        <authorList>
            <person name="Miyauchi S."/>
            <person name="Kiss E."/>
            <person name="Kuo A."/>
            <person name="Drula E."/>
            <person name="Kohler A."/>
            <person name="Sanchez-Garcia M."/>
            <person name="Morin E."/>
            <person name="Andreopoulos B."/>
            <person name="Barry K.W."/>
            <person name="Bonito G."/>
            <person name="Buee M."/>
            <person name="Carver A."/>
            <person name="Chen C."/>
            <person name="Cichocki N."/>
            <person name="Clum A."/>
            <person name="Culley D."/>
            <person name="Crous P.W."/>
            <person name="Fauchery L."/>
            <person name="Girlanda M."/>
            <person name="Hayes R.D."/>
            <person name="Keri Z."/>
            <person name="LaButti K."/>
            <person name="Lipzen A."/>
            <person name="Lombard V."/>
            <person name="Magnuson J."/>
            <person name="Maillard F."/>
            <person name="Murat C."/>
            <person name="Nolan M."/>
            <person name="Ohm R.A."/>
            <person name="Pangilinan J."/>
            <person name="Pereira M.F."/>
            <person name="Perotto S."/>
            <person name="Peter M."/>
            <person name="Pfister S."/>
            <person name="Riley R."/>
            <person name="Sitrit Y."/>
            <person name="Stielow J.B."/>
            <person name="Szollosi G."/>
            <person name="Zifcakova L."/>
            <person name="Stursova M."/>
            <person name="Spatafora J.W."/>
            <person name="Tedersoo L."/>
            <person name="Vaario L.M."/>
            <person name="Yamada A."/>
            <person name="Yan M."/>
            <person name="Wang P."/>
            <person name="Xu J."/>
            <person name="Bruns T."/>
            <person name="Baldrian P."/>
            <person name="Vilgalys R."/>
            <person name="Dunand C."/>
            <person name="Henrissat B."/>
            <person name="Grigoriev I.V."/>
            <person name="Hibbett D."/>
            <person name="Nagy L.G."/>
            <person name="Martin F.M."/>
        </authorList>
    </citation>
    <scope>NUCLEOTIDE SEQUENCE</scope>
    <source>
        <strain evidence="4">Prilba</strain>
    </source>
</reference>
<keyword evidence="2" id="KW-0812">Transmembrane</keyword>
<organism evidence="4 5">
    <name type="scientific">Russula ochroleuca</name>
    <dbReference type="NCBI Taxonomy" id="152965"/>
    <lineage>
        <taxon>Eukaryota</taxon>
        <taxon>Fungi</taxon>
        <taxon>Dikarya</taxon>
        <taxon>Basidiomycota</taxon>
        <taxon>Agaricomycotina</taxon>
        <taxon>Agaricomycetes</taxon>
        <taxon>Russulales</taxon>
        <taxon>Russulaceae</taxon>
        <taxon>Russula</taxon>
    </lineage>
</organism>
<name>A0A9P5TB66_9AGAM</name>
<feature type="compositionally biased region" description="Polar residues" evidence="1">
    <location>
        <begin position="126"/>
        <end position="135"/>
    </location>
</feature>
<feature type="compositionally biased region" description="Low complexity" evidence="1">
    <location>
        <begin position="99"/>
        <end position="125"/>
    </location>
</feature>
<accession>A0A9P5TB66</accession>
<keyword evidence="5" id="KW-1185">Reference proteome</keyword>
<dbReference type="OrthoDB" id="2596908at2759"/>
<keyword evidence="2" id="KW-1133">Transmembrane helix</keyword>
<feature type="transmembrane region" description="Helical" evidence="2">
    <location>
        <begin position="205"/>
        <end position="229"/>
    </location>
</feature>
<gene>
    <name evidence="4" type="ORF">DFH94DRAFT_380725</name>
</gene>
<evidence type="ECO:0000256" key="3">
    <source>
        <dbReference type="SAM" id="SignalP"/>
    </source>
</evidence>
<keyword evidence="2" id="KW-0472">Membrane</keyword>
<feature type="chain" id="PRO_5040511840" evidence="3">
    <location>
        <begin position="25"/>
        <end position="253"/>
    </location>
</feature>
<dbReference type="AlphaFoldDB" id="A0A9P5TB66"/>
<feature type="region of interest" description="Disordered" evidence="1">
    <location>
        <begin position="96"/>
        <end position="194"/>
    </location>
</feature>
<proteinExistence type="predicted"/>
<dbReference type="EMBL" id="WHVB01000005">
    <property type="protein sequence ID" value="KAF8482783.1"/>
    <property type="molecule type" value="Genomic_DNA"/>
</dbReference>
<reference evidence="4" key="1">
    <citation type="submission" date="2019-10" db="EMBL/GenBank/DDBJ databases">
        <authorList>
            <consortium name="DOE Joint Genome Institute"/>
            <person name="Kuo A."/>
            <person name="Miyauchi S."/>
            <person name="Kiss E."/>
            <person name="Drula E."/>
            <person name="Kohler A."/>
            <person name="Sanchez-Garcia M."/>
            <person name="Andreopoulos B."/>
            <person name="Barry K.W."/>
            <person name="Bonito G."/>
            <person name="Buee M."/>
            <person name="Carver A."/>
            <person name="Chen C."/>
            <person name="Cichocki N."/>
            <person name="Clum A."/>
            <person name="Culley D."/>
            <person name="Crous P.W."/>
            <person name="Fauchery L."/>
            <person name="Girlanda M."/>
            <person name="Hayes R."/>
            <person name="Keri Z."/>
            <person name="LaButti K."/>
            <person name="Lipzen A."/>
            <person name="Lombard V."/>
            <person name="Magnuson J."/>
            <person name="Maillard F."/>
            <person name="Morin E."/>
            <person name="Murat C."/>
            <person name="Nolan M."/>
            <person name="Ohm R."/>
            <person name="Pangilinan J."/>
            <person name="Pereira M."/>
            <person name="Perotto S."/>
            <person name="Peter M."/>
            <person name="Riley R."/>
            <person name="Sitrit Y."/>
            <person name="Stielow B."/>
            <person name="Szollosi G."/>
            <person name="Zifcakova L."/>
            <person name="Stursova M."/>
            <person name="Spatafora J.W."/>
            <person name="Tedersoo L."/>
            <person name="Vaario L.-M."/>
            <person name="Yamada A."/>
            <person name="Yan M."/>
            <person name="Wang P."/>
            <person name="Xu J."/>
            <person name="Bruns T."/>
            <person name="Baldrian P."/>
            <person name="Vilgalys R."/>
            <person name="Henrissat B."/>
            <person name="Grigoriev I.V."/>
            <person name="Hibbett D."/>
            <person name="Nagy L.G."/>
            <person name="Martin F.M."/>
        </authorList>
    </citation>
    <scope>NUCLEOTIDE SEQUENCE</scope>
    <source>
        <strain evidence="4">Prilba</strain>
    </source>
</reference>
<evidence type="ECO:0000256" key="2">
    <source>
        <dbReference type="SAM" id="Phobius"/>
    </source>
</evidence>
<feature type="compositionally biased region" description="Low complexity" evidence="1">
    <location>
        <begin position="185"/>
        <end position="194"/>
    </location>
</feature>
<feature type="compositionally biased region" description="Low complexity" evidence="1">
    <location>
        <begin position="136"/>
        <end position="176"/>
    </location>
</feature>
<evidence type="ECO:0000256" key="1">
    <source>
        <dbReference type="SAM" id="MobiDB-lite"/>
    </source>
</evidence>
<evidence type="ECO:0000313" key="4">
    <source>
        <dbReference type="EMBL" id="KAF8482783.1"/>
    </source>
</evidence>
<dbReference type="Proteomes" id="UP000759537">
    <property type="component" value="Unassembled WGS sequence"/>
</dbReference>